<dbReference type="AlphaFoldDB" id="A0A2U1UZP3"/>
<dbReference type="OrthoDB" id="9804026at2"/>
<name>A0A2U1UZP3_9PROT</name>
<dbReference type="InterPro" id="IPR021770">
    <property type="entry name" value="DUF3335"/>
</dbReference>
<dbReference type="EMBL" id="PDOA01000018">
    <property type="protein sequence ID" value="PWC27128.1"/>
    <property type="molecule type" value="Genomic_DNA"/>
</dbReference>
<evidence type="ECO:0000313" key="2">
    <source>
        <dbReference type="Proteomes" id="UP000245048"/>
    </source>
</evidence>
<comment type="caution">
    <text evidence="1">The sequence shown here is derived from an EMBL/GenBank/DDBJ whole genome shotgun (WGS) entry which is preliminary data.</text>
</comment>
<proteinExistence type="predicted"/>
<gene>
    <name evidence="1" type="ORF">CR165_19410</name>
</gene>
<reference evidence="2" key="1">
    <citation type="submission" date="2017-10" db="EMBL/GenBank/DDBJ databases">
        <authorList>
            <person name="Toshchakov S.V."/>
            <person name="Goeva M.A."/>
        </authorList>
    </citation>
    <scope>NUCLEOTIDE SEQUENCE [LARGE SCALE GENOMIC DNA]</scope>
    <source>
        <strain evidence="2">JR1/69-1-13</strain>
    </source>
</reference>
<dbReference type="Pfam" id="PF11814">
    <property type="entry name" value="DUF3335"/>
    <property type="match status" value="1"/>
</dbReference>
<keyword evidence="2" id="KW-1185">Reference proteome</keyword>
<sequence>MALALRRPTGLVLRVAAFWISPGAADAEATARALAARLEAAAREAGLLALRAAPEDAPWLDPAGLRQLGLAPLAAPYAERWLGNDAPRRALPLYAQTTPFTCGPASLLMGFQALAGRAPTRSEEIALWREAITIVSLAGPGGCDPHGLALAARARGFGARILATTDRALLTERADTAQKRELIEFAQSELRAQSAAAGIPVTLGDFAIAPLAAHLGAGGLVLLLIDQHPTHGRHAPHWILLHQARDGWFLVNDP</sequence>
<organism evidence="1 2">
    <name type="scientific">Teichococcus aestuarii</name>
    <dbReference type="NCBI Taxonomy" id="568898"/>
    <lineage>
        <taxon>Bacteria</taxon>
        <taxon>Pseudomonadati</taxon>
        <taxon>Pseudomonadota</taxon>
        <taxon>Alphaproteobacteria</taxon>
        <taxon>Acetobacterales</taxon>
        <taxon>Roseomonadaceae</taxon>
        <taxon>Roseomonas</taxon>
    </lineage>
</organism>
<accession>A0A2U1UZP3</accession>
<dbReference type="Proteomes" id="UP000245048">
    <property type="component" value="Unassembled WGS sequence"/>
</dbReference>
<evidence type="ECO:0000313" key="1">
    <source>
        <dbReference type="EMBL" id="PWC27128.1"/>
    </source>
</evidence>
<protein>
    <submittedName>
        <fullName evidence="1">Uncharacterized protein</fullName>
    </submittedName>
</protein>